<protein>
    <submittedName>
        <fullName evidence="1">Uncharacterized protein</fullName>
    </submittedName>
</protein>
<organism evidence="1 2">
    <name type="scientific">Candidatus Cryptobacteroides excrementavium</name>
    <dbReference type="NCBI Taxonomy" id="2840759"/>
    <lineage>
        <taxon>Bacteria</taxon>
        <taxon>Pseudomonadati</taxon>
        <taxon>Bacteroidota</taxon>
        <taxon>Bacteroidia</taxon>
        <taxon>Bacteroidales</taxon>
        <taxon>Candidatus Cryptobacteroides</taxon>
    </lineage>
</organism>
<reference evidence="1" key="2">
    <citation type="journal article" date="2021" name="PeerJ">
        <title>Extensive microbial diversity within the chicken gut microbiome revealed by metagenomics and culture.</title>
        <authorList>
            <person name="Gilroy R."/>
            <person name="Ravi A."/>
            <person name="Getino M."/>
            <person name="Pursley I."/>
            <person name="Horton D.L."/>
            <person name="Alikhan N.F."/>
            <person name="Baker D."/>
            <person name="Gharbi K."/>
            <person name="Hall N."/>
            <person name="Watson M."/>
            <person name="Adriaenssens E.M."/>
            <person name="Foster-Nyarko E."/>
            <person name="Jarju S."/>
            <person name="Secka A."/>
            <person name="Antonio M."/>
            <person name="Oren A."/>
            <person name="Chaudhuri R.R."/>
            <person name="La Ragione R."/>
            <person name="Hildebrand F."/>
            <person name="Pallen M.J."/>
        </authorList>
    </citation>
    <scope>NUCLEOTIDE SEQUENCE</scope>
    <source>
        <strain evidence="1">B2-16538</strain>
    </source>
</reference>
<name>A0A9D9J454_9BACT</name>
<evidence type="ECO:0000313" key="2">
    <source>
        <dbReference type="Proteomes" id="UP000823750"/>
    </source>
</evidence>
<gene>
    <name evidence="1" type="ORF">IAB78_06715</name>
</gene>
<dbReference type="EMBL" id="JADILX010000097">
    <property type="protein sequence ID" value="MBO8486099.1"/>
    <property type="molecule type" value="Genomic_DNA"/>
</dbReference>
<dbReference type="Proteomes" id="UP000823750">
    <property type="component" value="Unassembled WGS sequence"/>
</dbReference>
<reference evidence="1" key="1">
    <citation type="submission" date="2020-10" db="EMBL/GenBank/DDBJ databases">
        <authorList>
            <person name="Gilroy R."/>
        </authorList>
    </citation>
    <scope>NUCLEOTIDE SEQUENCE</scope>
    <source>
        <strain evidence="1">B2-16538</strain>
    </source>
</reference>
<proteinExistence type="predicted"/>
<evidence type="ECO:0000313" key="1">
    <source>
        <dbReference type="EMBL" id="MBO8486099.1"/>
    </source>
</evidence>
<dbReference type="PROSITE" id="PS51257">
    <property type="entry name" value="PROKAR_LIPOPROTEIN"/>
    <property type="match status" value="1"/>
</dbReference>
<dbReference type="AlphaFoldDB" id="A0A9D9J454"/>
<accession>A0A9D9J454</accession>
<comment type="caution">
    <text evidence="1">The sequence shown here is derived from an EMBL/GenBank/DDBJ whole genome shotgun (WGS) entry which is preliminary data.</text>
</comment>
<sequence length="340" mass="37961">MRNTIFMTMVAASIVAVTSCSKDGSGAIEGENVPAPVSFRISARSDASQTSLTRLYVAERIGEHDNGEDLHCCLAEDITEVSSDGSSLAYSLTGMTAQWYKFAFISVPDAVRYGDDAISGAQMFLYDGVTSLPEAKCDFNRIYIDFEPVLKAQKADSTLARTADLHIYRKVIDRWLLPDVTLTEDVLMQRITGRLEIDMGILEDQFPHEIESITLTLNTPEQVYLHDQSAGEVLLRGDSYNDHVFRYDSFRWNEGERFIIRVDLLPETVNGNITVKYNGTSESAVYPVYAGNDYVTVKSNTRTVVHFNGIEDGFYEVRYAGFLDGDAIVGVDDDVWDDQL</sequence>